<comment type="caution">
    <text evidence="3">The sequence shown here is derived from an EMBL/GenBank/DDBJ whole genome shotgun (WGS) entry which is preliminary data.</text>
</comment>
<evidence type="ECO:0000313" key="3">
    <source>
        <dbReference type="EMBL" id="TDE01616.1"/>
    </source>
</evidence>
<keyword evidence="4" id="KW-1185">Reference proteome</keyword>
<name>A0A4R5CNI9_9ACTN</name>
<dbReference type="Proteomes" id="UP000294739">
    <property type="component" value="Unassembled WGS sequence"/>
</dbReference>
<accession>A0A4R5CNI9</accession>
<dbReference type="SUPFAM" id="SSF51445">
    <property type="entry name" value="(Trans)glycosidases"/>
    <property type="match status" value="1"/>
</dbReference>
<dbReference type="Pfam" id="PF08924">
    <property type="entry name" value="Rv2525c_GlyHyd-like"/>
    <property type="match status" value="1"/>
</dbReference>
<evidence type="ECO:0000256" key="1">
    <source>
        <dbReference type="SAM" id="SignalP"/>
    </source>
</evidence>
<reference evidence="3 4" key="1">
    <citation type="submission" date="2019-03" db="EMBL/GenBank/DDBJ databases">
        <title>Draft genome sequences of novel Actinobacteria.</title>
        <authorList>
            <person name="Sahin N."/>
            <person name="Ay H."/>
            <person name="Saygin H."/>
        </authorList>
    </citation>
    <scope>NUCLEOTIDE SEQUENCE [LARGE SCALE GENOMIC DNA]</scope>
    <source>
        <strain evidence="3 4">5K138</strain>
    </source>
</reference>
<dbReference type="AlphaFoldDB" id="A0A4R5CNI9"/>
<keyword evidence="1" id="KW-0732">Signal</keyword>
<evidence type="ECO:0000313" key="4">
    <source>
        <dbReference type="Proteomes" id="UP000294739"/>
    </source>
</evidence>
<dbReference type="OrthoDB" id="5171321at2"/>
<dbReference type="InParanoid" id="A0A4R5CNI9"/>
<sequence>MSRRARSRARDLARTLSRAVATAVGSAALVVAALTAPAGAYPDSPGIYPPGSSATMATGRGFDTCTAPSLAAMRAWLASPYRTANIYFGGVNRGCAQPNLTAAWVRDTSAMGWRLLPTYFGRQPFCMFGTKPHRYTATDAVSVGTSEGQDAVARARALGLLPGSALYADVEHYDRTNTSCVLAVRRYVSAWTVALHAAGYLSGVYVHQDSGLVDLTATYGSSSYARPDAVWMARWDGNPALTGWPTAPNSAWAGHQRAKQYQGDHNETWGGVTINIDGDSLDAPVGTVVRGFRATSTTGLATRSGPSAAYPQVGRRDPGSTLAVVCQGLGQHVGTTSVWDRLSDGSWVTDYYVSTPSNTTFSGGLPRCTYPGQVTSSTALTARTGPGTSFPATGAALPPGALAWVMCQKTGTLVGTSRVWNRLHDGRWVTDYYVANRSASTWSTPVPRCP</sequence>
<protein>
    <submittedName>
        <fullName evidence="3">DUF1906 domain-containing protein</fullName>
    </submittedName>
</protein>
<feature type="signal peptide" evidence="1">
    <location>
        <begin position="1"/>
        <end position="40"/>
    </location>
</feature>
<dbReference type="RefSeq" id="WP_131898864.1">
    <property type="nucleotide sequence ID" value="NZ_SMKZ01000040.1"/>
</dbReference>
<feature type="domain" description="Rv2525c-like glycoside hydrolase-like" evidence="2">
    <location>
        <begin position="75"/>
        <end position="279"/>
    </location>
</feature>
<feature type="chain" id="PRO_5020728587" evidence="1">
    <location>
        <begin position="41"/>
        <end position="450"/>
    </location>
</feature>
<dbReference type="InterPro" id="IPR017853">
    <property type="entry name" value="GH"/>
</dbReference>
<gene>
    <name evidence="3" type="ORF">E1269_22810</name>
</gene>
<evidence type="ECO:0000259" key="2">
    <source>
        <dbReference type="Pfam" id="PF08924"/>
    </source>
</evidence>
<dbReference type="Gene3D" id="3.20.20.80">
    <property type="entry name" value="Glycosidases"/>
    <property type="match status" value="1"/>
</dbReference>
<proteinExistence type="predicted"/>
<dbReference type="EMBL" id="SMKZ01000040">
    <property type="protein sequence ID" value="TDE01616.1"/>
    <property type="molecule type" value="Genomic_DNA"/>
</dbReference>
<dbReference type="InterPro" id="IPR015020">
    <property type="entry name" value="Rv2525c-like_Glyco_Hydro-like"/>
</dbReference>
<organism evidence="3 4">
    <name type="scientific">Jiangella asiatica</name>
    <dbReference type="NCBI Taxonomy" id="2530372"/>
    <lineage>
        <taxon>Bacteria</taxon>
        <taxon>Bacillati</taxon>
        <taxon>Actinomycetota</taxon>
        <taxon>Actinomycetes</taxon>
        <taxon>Jiangellales</taxon>
        <taxon>Jiangellaceae</taxon>
        <taxon>Jiangella</taxon>
    </lineage>
</organism>